<accession>A0A2T9YWU8</accession>
<evidence type="ECO:0000256" key="1">
    <source>
        <dbReference type="ARBA" id="ARBA00007374"/>
    </source>
</evidence>
<dbReference type="PANTHER" id="PTHR12400:SF103">
    <property type="entry name" value="INOSITOL POLYPHOSPHATE MULTIKINASE"/>
    <property type="match status" value="1"/>
</dbReference>
<protein>
    <recommendedName>
        <fullName evidence="4">Kinase</fullName>
        <ecNumber evidence="4">2.7.-.-</ecNumber>
    </recommendedName>
</protein>
<reference evidence="6 7" key="1">
    <citation type="journal article" date="2018" name="MBio">
        <title>Comparative Genomics Reveals the Core Gene Toolbox for the Fungus-Insect Symbiosis.</title>
        <authorList>
            <person name="Wang Y."/>
            <person name="Stata M."/>
            <person name="Wang W."/>
            <person name="Stajich J.E."/>
            <person name="White M.M."/>
            <person name="Moncalvo J.M."/>
        </authorList>
    </citation>
    <scope>NUCLEOTIDE SEQUENCE [LARGE SCALE GENOMIC DNA]</scope>
    <source>
        <strain evidence="6 7">AUS-77-4</strain>
    </source>
</reference>
<dbReference type="SUPFAM" id="SSF56104">
    <property type="entry name" value="SAICAR synthase-like"/>
    <property type="match status" value="1"/>
</dbReference>
<dbReference type="AlphaFoldDB" id="A0A2T9YWU8"/>
<evidence type="ECO:0000313" key="6">
    <source>
        <dbReference type="EMBL" id="PVU96798.1"/>
    </source>
</evidence>
<dbReference type="InterPro" id="IPR005522">
    <property type="entry name" value="IPK"/>
</dbReference>
<keyword evidence="3 4" id="KW-0418">Kinase</keyword>
<dbReference type="PANTHER" id="PTHR12400">
    <property type="entry name" value="INOSITOL POLYPHOSPHATE KINASE"/>
    <property type="match status" value="1"/>
</dbReference>
<dbReference type="Pfam" id="PF03770">
    <property type="entry name" value="IPK"/>
    <property type="match status" value="1"/>
</dbReference>
<keyword evidence="2 4" id="KW-0808">Transferase</keyword>
<dbReference type="Proteomes" id="UP000245699">
    <property type="component" value="Unassembled WGS sequence"/>
</dbReference>
<dbReference type="GO" id="GO:0005634">
    <property type="term" value="C:nucleus"/>
    <property type="evidence" value="ECO:0007669"/>
    <property type="project" value="TreeGrafter"/>
</dbReference>
<keyword evidence="7" id="KW-1185">Reference proteome</keyword>
<organism evidence="6 7">
    <name type="scientific">Furculomyces boomerangus</name>
    <dbReference type="NCBI Taxonomy" id="61424"/>
    <lineage>
        <taxon>Eukaryota</taxon>
        <taxon>Fungi</taxon>
        <taxon>Fungi incertae sedis</taxon>
        <taxon>Zoopagomycota</taxon>
        <taxon>Kickxellomycotina</taxon>
        <taxon>Harpellomycetes</taxon>
        <taxon>Harpellales</taxon>
        <taxon>Harpellaceae</taxon>
        <taxon>Furculomyces</taxon>
    </lineage>
</organism>
<evidence type="ECO:0000256" key="4">
    <source>
        <dbReference type="RuleBase" id="RU363090"/>
    </source>
</evidence>
<dbReference type="OrthoDB" id="338650at2759"/>
<dbReference type="EMBL" id="MBFT01000532">
    <property type="protein sequence ID" value="PVU89616.1"/>
    <property type="molecule type" value="Genomic_DNA"/>
</dbReference>
<dbReference type="GO" id="GO:0005737">
    <property type="term" value="C:cytoplasm"/>
    <property type="evidence" value="ECO:0007669"/>
    <property type="project" value="TreeGrafter"/>
</dbReference>
<dbReference type="STRING" id="61424.A0A2T9YWU8"/>
<dbReference type="GO" id="GO:0032958">
    <property type="term" value="P:inositol phosphate biosynthetic process"/>
    <property type="evidence" value="ECO:0007669"/>
    <property type="project" value="InterPro"/>
</dbReference>
<dbReference type="EC" id="2.7.-.-" evidence="4"/>
<dbReference type="GO" id="GO:0000824">
    <property type="term" value="F:inositol-1,4,5,6-tetrakisphosphate 3-kinase activity"/>
    <property type="evidence" value="ECO:0007669"/>
    <property type="project" value="TreeGrafter"/>
</dbReference>
<sequence length="328" mass="37237">MDSNSKKFSQINNSSSFIPLENKVAGHDCVLAVEDESLIIKLVSQKEIQFYEDCTQHTDFQQFIPTFYGILKENPAIKEISESLDLSTIQNGIQSQDSVKTYICLENVTRGYSMPNIIDIKIGTQLHSDDAAPAKRQKMEEKAKSTTSGTLGMKICGSQVYSNGVPKKFSQEYCRKLDKDGMIKTLNEFFPIEILGNDYRIQLIDQIVDELKDYLNIVRTKEFRLYSSSLLLVYESNPNDIESFINSELNETKTDTTRPTNTTINNIEHQTTKNADFSDSDSESEPENKSLFDLRAIDFTHSTWTPGLGPDEKYIFGIKNLIKILKSL</sequence>
<gene>
    <name evidence="6" type="ORF">BB559_002244</name>
    <name evidence="5" type="ORF">BB559_005020</name>
</gene>
<evidence type="ECO:0000313" key="7">
    <source>
        <dbReference type="Proteomes" id="UP000245699"/>
    </source>
</evidence>
<dbReference type="GO" id="GO:0008440">
    <property type="term" value="F:inositol-1,4,5-trisphosphate 3-kinase activity"/>
    <property type="evidence" value="ECO:0007669"/>
    <property type="project" value="TreeGrafter"/>
</dbReference>
<comment type="caution">
    <text evidence="6">The sequence shown here is derived from an EMBL/GenBank/DDBJ whole genome shotgun (WGS) entry which is preliminary data.</text>
</comment>
<evidence type="ECO:0000256" key="3">
    <source>
        <dbReference type="ARBA" id="ARBA00022777"/>
    </source>
</evidence>
<dbReference type="EMBL" id="MBFT01000130">
    <property type="protein sequence ID" value="PVU96798.1"/>
    <property type="molecule type" value="Genomic_DNA"/>
</dbReference>
<dbReference type="GO" id="GO:0046854">
    <property type="term" value="P:phosphatidylinositol phosphate biosynthetic process"/>
    <property type="evidence" value="ECO:0007669"/>
    <property type="project" value="TreeGrafter"/>
</dbReference>
<dbReference type="Gene3D" id="3.30.470.160">
    <property type="entry name" value="Inositol polyphosphate kinase"/>
    <property type="match status" value="1"/>
</dbReference>
<evidence type="ECO:0000256" key="2">
    <source>
        <dbReference type="ARBA" id="ARBA00022679"/>
    </source>
</evidence>
<evidence type="ECO:0000313" key="5">
    <source>
        <dbReference type="EMBL" id="PVU89616.1"/>
    </source>
</evidence>
<name>A0A2T9YWU8_9FUNG</name>
<proteinExistence type="inferred from homology"/>
<dbReference type="InterPro" id="IPR038286">
    <property type="entry name" value="IPK_sf"/>
</dbReference>
<comment type="similarity">
    <text evidence="1 4">Belongs to the inositol phosphokinase (IPK) family.</text>
</comment>